<organism evidence="1 2">
    <name type="scientific">Gigaspora margarita</name>
    <dbReference type="NCBI Taxonomy" id="4874"/>
    <lineage>
        <taxon>Eukaryota</taxon>
        <taxon>Fungi</taxon>
        <taxon>Fungi incertae sedis</taxon>
        <taxon>Mucoromycota</taxon>
        <taxon>Glomeromycotina</taxon>
        <taxon>Glomeromycetes</taxon>
        <taxon>Diversisporales</taxon>
        <taxon>Gigasporaceae</taxon>
        <taxon>Gigaspora</taxon>
    </lineage>
</organism>
<protein>
    <submittedName>
        <fullName evidence="1">8729_t:CDS:1</fullName>
    </submittedName>
</protein>
<reference evidence="1 2" key="1">
    <citation type="submission" date="2021-06" db="EMBL/GenBank/DDBJ databases">
        <authorList>
            <person name="Kallberg Y."/>
            <person name="Tangrot J."/>
            <person name="Rosling A."/>
        </authorList>
    </citation>
    <scope>NUCLEOTIDE SEQUENCE [LARGE SCALE GENOMIC DNA]</scope>
    <source>
        <strain evidence="1 2">120-4 pot B 10/14</strain>
    </source>
</reference>
<comment type="caution">
    <text evidence="1">The sequence shown here is derived from an EMBL/GenBank/DDBJ whole genome shotgun (WGS) entry which is preliminary data.</text>
</comment>
<dbReference type="EMBL" id="CAJVQB010018060">
    <property type="protein sequence ID" value="CAG8786396.1"/>
    <property type="molecule type" value="Genomic_DNA"/>
</dbReference>
<name>A0ABN7VMR0_GIGMA</name>
<proteinExistence type="predicted"/>
<feature type="non-terminal residue" evidence="1">
    <location>
        <position position="1"/>
    </location>
</feature>
<accession>A0ABN7VMR0</accession>
<gene>
    <name evidence="1" type="ORF">GMARGA_LOCUS20511</name>
</gene>
<keyword evidence="2" id="KW-1185">Reference proteome</keyword>
<dbReference type="Proteomes" id="UP000789901">
    <property type="component" value="Unassembled WGS sequence"/>
</dbReference>
<evidence type="ECO:0000313" key="2">
    <source>
        <dbReference type="Proteomes" id="UP000789901"/>
    </source>
</evidence>
<evidence type="ECO:0000313" key="1">
    <source>
        <dbReference type="EMBL" id="CAG8786396.1"/>
    </source>
</evidence>
<sequence>TTAIQIYIDLSTTNLSLEDPFLPYIKEPNTIRRATIVYKKIIQTLEQNKKIKSLVHTFYLKEVLNQFQKRTLLGSKEPHLDTLLILPVESTTYLNVIA</sequence>